<proteinExistence type="predicted"/>
<sequence>MPAFASHRLHINRVRVTLAIPICFIILLRDRQASDSSWYTRRTFPVPIIANLLLLALCLKPYLPRSCWNRHSIELHICELVQLKRIE</sequence>
<dbReference type="AlphaFoldDB" id="A0A7C8MH23"/>
<feature type="transmembrane region" description="Helical" evidence="1">
    <location>
        <begin position="43"/>
        <end position="63"/>
    </location>
</feature>
<evidence type="ECO:0000313" key="3">
    <source>
        <dbReference type="Proteomes" id="UP000481861"/>
    </source>
</evidence>
<comment type="caution">
    <text evidence="2">The sequence shown here is derived from an EMBL/GenBank/DDBJ whole genome shotgun (WGS) entry which is preliminary data.</text>
</comment>
<evidence type="ECO:0000256" key="1">
    <source>
        <dbReference type="SAM" id="Phobius"/>
    </source>
</evidence>
<organism evidence="2 3">
    <name type="scientific">Massariosphaeria phaeospora</name>
    <dbReference type="NCBI Taxonomy" id="100035"/>
    <lineage>
        <taxon>Eukaryota</taxon>
        <taxon>Fungi</taxon>
        <taxon>Dikarya</taxon>
        <taxon>Ascomycota</taxon>
        <taxon>Pezizomycotina</taxon>
        <taxon>Dothideomycetes</taxon>
        <taxon>Pleosporomycetidae</taxon>
        <taxon>Pleosporales</taxon>
        <taxon>Pleosporales incertae sedis</taxon>
        <taxon>Massariosphaeria</taxon>
    </lineage>
</organism>
<name>A0A7C8MH23_9PLEO</name>
<accession>A0A7C8MH23</accession>
<dbReference type="Proteomes" id="UP000481861">
    <property type="component" value="Unassembled WGS sequence"/>
</dbReference>
<keyword evidence="1" id="KW-1133">Transmembrane helix</keyword>
<keyword evidence="1" id="KW-0472">Membrane</keyword>
<keyword evidence="1" id="KW-0812">Transmembrane</keyword>
<dbReference type="EMBL" id="JAADJZ010000016">
    <property type="protein sequence ID" value="KAF2869284.1"/>
    <property type="molecule type" value="Genomic_DNA"/>
</dbReference>
<reference evidence="2 3" key="1">
    <citation type="submission" date="2020-01" db="EMBL/GenBank/DDBJ databases">
        <authorList>
            <consortium name="DOE Joint Genome Institute"/>
            <person name="Haridas S."/>
            <person name="Albert R."/>
            <person name="Binder M."/>
            <person name="Bloem J."/>
            <person name="Labutti K."/>
            <person name="Salamov A."/>
            <person name="Andreopoulos B."/>
            <person name="Baker S.E."/>
            <person name="Barry K."/>
            <person name="Bills G."/>
            <person name="Bluhm B.H."/>
            <person name="Cannon C."/>
            <person name="Castanera R."/>
            <person name="Culley D.E."/>
            <person name="Daum C."/>
            <person name="Ezra D."/>
            <person name="Gonzalez J.B."/>
            <person name="Henrissat B."/>
            <person name="Kuo A."/>
            <person name="Liang C."/>
            <person name="Lipzen A."/>
            <person name="Lutzoni F."/>
            <person name="Magnuson J."/>
            <person name="Mondo S."/>
            <person name="Nolan M."/>
            <person name="Ohm R."/>
            <person name="Pangilinan J."/>
            <person name="Park H.-J.H."/>
            <person name="Ramirez L."/>
            <person name="Alfaro M."/>
            <person name="Sun H."/>
            <person name="Tritt A."/>
            <person name="Yoshinaga Y."/>
            <person name="Zwiers L.-H.L."/>
            <person name="Turgeon B.G."/>
            <person name="Goodwin S.B."/>
            <person name="Spatafora J.W."/>
            <person name="Crous P.W."/>
            <person name="Grigoriev I.V."/>
        </authorList>
    </citation>
    <scope>NUCLEOTIDE SEQUENCE [LARGE SCALE GENOMIC DNA]</scope>
    <source>
        <strain evidence="2 3">CBS 611.86</strain>
    </source>
</reference>
<gene>
    <name evidence="2" type="ORF">BDV95DRAFT_576989</name>
</gene>
<keyword evidence="3" id="KW-1185">Reference proteome</keyword>
<evidence type="ECO:0000313" key="2">
    <source>
        <dbReference type="EMBL" id="KAF2869284.1"/>
    </source>
</evidence>
<protein>
    <submittedName>
        <fullName evidence="2">Uncharacterized protein</fullName>
    </submittedName>
</protein>